<dbReference type="GO" id="GO:0070404">
    <property type="term" value="F:NADH binding"/>
    <property type="evidence" value="ECO:0007669"/>
    <property type="project" value="TreeGrafter"/>
</dbReference>
<comment type="function">
    <text evidence="6">Catalyzes the conversion of quinonoid dihydrobiopterin into tetrahydrobiopterin.</text>
</comment>
<dbReference type="WBParaSite" id="L893_g20476.t1">
    <property type="protein sequence ID" value="L893_g20476.t1"/>
    <property type="gene ID" value="L893_g20476"/>
</dbReference>
<name>A0A1I7YWP1_9BILA</name>
<evidence type="ECO:0000256" key="2">
    <source>
        <dbReference type="ARBA" id="ARBA00011738"/>
    </source>
</evidence>
<dbReference type="GO" id="GO:0005737">
    <property type="term" value="C:cytoplasm"/>
    <property type="evidence" value="ECO:0007669"/>
    <property type="project" value="TreeGrafter"/>
</dbReference>
<dbReference type="InterPro" id="IPR002347">
    <property type="entry name" value="SDR_fam"/>
</dbReference>
<dbReference type="GO" id="GO:0004155">
    <property type="term" value="F:6,7-dihydropteridine reductase activity"/>
    <property type="evidence" value="ECO:0007669"/>
    <property type="project" value="UniProtKB-EC"/>
</dbReference>
<evidence type="ECO:0000256" key="3">
    <source>
        <dbReference type="ARBA" id="ARBA00022857"/>
    </source>
</evidence>
<evidence type="ECO:0000256" key="10">
    <source>
        <dbReference type="ARBA" id="ARBA00042518"/>
    </source>
</evidence>
<dbReference type="AlphaFoldDB" id="A0A1I7YWP1"/>
<dbReference type="SUPFAM" id="SSF51735">
    <property type="entry name" value="NAD(P)-binding Rossmann-fold domains"/>
    <property type="match status" value="1"/>
</dbReference>
<comment type="subunit">
    <text evidence="2">Homodimer.</text>
</comment>
<dbReference type="CDD" id="cd05334">
    <property type="entry name" value="DHPR_SDR_c_like"/>
    <property type="match status" value="1"/>
</dbReference>
<evidence type="ECO:0000313" key="14">
    <source>
        <dbReference type="WBParaSite" id="L893_g20476.t1"/>
    </source>
</evidence>
<dbReference type="Proteomes" id="UP000095287">
    <property type="component" value="Unplaced"/>
</dbReference>
<dbReference type="GO" id="GO:0006729">
    <property type="term" value="P:tetrahydrobiopterin biosynthetic process"/>
    <property type="evidence" value="ECO:0007669"/>
    <property type="project" value="UniProtKB-KW"/>
</dbReference>
<evidence type="ECO:0000256" key="8">
    <source>
        <dbReference type="ARBA" id="ARBA00039520"/>
    </source>
</evidence>
<dbReference type="EC" id="1.5.1.34" evidence="7"/>
<evidence type="ECO:0000256" key="9">
    <source>
        <dbReference type="ARBA" id="ARBA00041348"/>
    </source>
</evidence>
<accession>A0A1I7YWP1</accession>
<dbReference type="GO" id="GO:0006559">
    <property type="term" value="P:L-phenylalanine catabolic process"/>
    <property type="evidence" value="ECO:0007669"/>
    <property type="project" value="TreeGrafter"/>
</dbReference>
<organism evidence="13 14">
    <name type="scientific">Steinernema glaseri</name>
    <dbReference type="NCBI Taxonomy" id="37863"/>
    <lineage>
        <taxon>Eukaryota</taxon>
        <taxon>Metazoa</taxon>
        <taxon>Ecdysozoa</taxon>
        <taxon>Nematoda</taxon>
        <taxon>Chromadorea</taxon>
        <taxon>Rhabditida</taxon>
        <taxon>Tylenchina</taxon>
        <taxon>Panagrolaimomorpha</taxon>
        <taxon>Strongyloidoidea</taxon>
        <taxon>Steinernematidae</taxon>
        <taxon>Steinernema</taxon>
    </lineage>
</organism>
<protein>
    <recommendedName>
        <fullName evidence="8">Dihydropteridine reductase</fullName>
        <ecNumber evidence="7">1.5.1.34</ecNumber>
    </recommendedName>
    <alternativeName>
        <fullName evidence="10">HDHPR</fullName>
    </alternativeName>
    <alternativeName>
        <fullName evidence="9">Quinoid dihydropteridine reductase</fullName>
    </alternativeName>
</protein>
<evidence type="ECO:0000256" key="7">
    <source>
        <dbReference type="ARBA" id="ARBA00039153"/>
    </source>
</evidence>
<dbReference type="PANTHER" id="PTHR15104">
    <property type="entry name" value="DIHYDROPTERIDINE REDUCTASE"/>
    <property type="match status" value="1"/>
</dbReference>
<evidence type="ECO:0000256" key="6">
    <source>
        <dbReference type="ARBA" id="ARBA00037099"/>
    </source>
</evidence>
<evidence type="ECO:0000313" key="13">
    <source>
        <dbReference type="Proteomes" id="UP000095287"/>
    </source>
</evidence>
<comment type="catalytic activity">
    <reaction evidence="12">
        <text>5,6,7,8-tetrahydropteridine + NAD(+) = 6,7-dihydropteridine + NADH + H(+)</text>
        <dbReference type="Rhea" id="RHEA:17869"/>
        <dbReference type="ChEBI" id="CHEBI:15378"/>
        <dbReference type="ChEBI" id="CHEBI:28889"/>
        <dbReference type="ChEBI" id="CHEBI:30156"/>
        <dbReference type="ChEBI" id="CHEBI:57540"/>
        <dbReference type="ChEBI" id="CHEBI:57945"/>
        <dbReference type="EC" id="1.5.1.34"/>
    </reaction>
    <physiologicalReaction direction="right-to-left" evidence="12">
        <dbReference type="Rhea" id="RHEA:17871"/>
    </physiologicalReaction>
</comment>
<dbReference type="InterPro" id="IPR020904">
    <property type="entry name" value="Sc_DH/Rdtase_CS"/>
</dbReference>
<dbReference type="InterPro" id="IPR036291">
    <property type="entry name" value="NAD(P)-bd_dom_sf"/>
</dbReference>
<dbReference type="Gene3D" id="3.40.50.720">
    <property type="entry name" value="NAD(P)-binding Rossmann-like Domain"/>
    <property type="match status" value="1"/>
</dbReference>
<dbReference type="FunFam" id="3.40.50.720:FF:000157">
    <property type="entry name" value="Quinoid dihydropteridine reductase"/>
    <property type="match status" value="1"/>
</dbReference>
<evidence type="ECO:0000256" key="5">
    <source>
        <dbReference type="ARBA" id="ARBA00023007"/>
    </source>
</evidence>
<keyword evidence="13" id="KW-1185">Reference proteome</keyword>
<dbReference type="Pfam" id="PF13561">
    <property type="entry name" value="adh_short_C2"/>
    <property type="match status" value="1"/>
</dbReference>
<evidence type="ECO:0000256" key="4">
    <source>
        <dbReference type="ARBA" id="ARBA00023002"/>
    </source>
</evidence>
<evidence type="ECO:0000256" key="12">
    <source>
        <dbReference type="ARBA" id="ARBA00047536"/>
    </source>
</evidence>
<comment type="catalytic activity">
    <reaction evidence="11">
        <text>5,6,7,8-tetrahydropteridine + NADP(+) = 6,7-dihydropteridine + NADPH + H(+)</text>
        <dbReference type="Rhea" id="RHEA:17865"/>
        <dbReference type="ChEBI" id="CHEBI:15378"/>
        <dbReference type="ChEBI" id="CHEBI:28889"/>
        <dbReference type="ChEBI" id="CHEBI:30156"/>
        <dbReference type="ChEBI" id="CHEBI:57783"/>
        <dbReference type="ChEBI" id="CHEBI:58349"/>
        <dbReference type="EC" id="1.5.1.34"/>
    </reaction>
    <physiologicalReaction direction="right-to-left" evidence="11">
        <dbReference type="Rhea" id="RHEA:17867"/>
    </physiologicalReaction>
</comment>
<dbReference type="PANTHER" id="PTHR15104:SF0">
    <property type="entry name" value="DIHYDROPTERIDINE REDUCTASE"/>
    <property type="match status" value="1"/>
</dbReference>
<sequence>MQLAVVSHIICRHYSKMSAGRVLVYGGNGALGAAVVDFFKANQFWTISVDLRKNEKADACITVDPATTWEQQEQSILSGVKSTIGSEKLDAVLCVAGGWAGGNASSADMIKNADLMWKQSVWSSAISARIAAEHLKENGLIQLTGAAPALDGTPGMIGYGMAKAAVQQLTRSLAGKASGLPNGTCSLAILPVTLDTPMNRKWMPKADFSTWTPLEFIAESFHKWTVSAAERPESGSLLKLETIGGKTTITKV</sequence>
<keyword evidence="3" id="KW-0521">NADP</keyword>
<comment type="similarity">
    <text evidence="1">Belongs to the short-chain dehydrogenases/reductases (SDR) family.</text>
</comment>
<dbReference type="PROSITE" id="PS00061">
    <property type="entry name" value="ADH_SHORT"/>
    <property type="match status" value="1"/>
</dbReference>
<dbReference type="GO" id="GO:0070402">
    <property type="term" value="F:NADPH binding"/>
    <property type="evidence" value="ECO:0007669"/>
    <property type="project" value="TreeGrafter"/>
</dbReference>
<reference evidence="14" key="1">
    <citation type="submission" date="2016-11" db="UniProtKB">
        <authorList>
            <consortium name="WormBaseParasite"/>
        </authorList>
    </citation>
    <scope>IDENTIFICATION</scope>
</reference>
<evidence type="ECO:0000256" key="11">
    <source>
        <dbReference type="ARBA" id="ARBA00047429"/>
    </source>
</evidence>
<keyword evidence="4" id="KW-0560">Oxidoreductase</keyword>
<proteinExistence type="inferred from homology"/>
<keyword evidence="5" id="KW-0783">Tetrahydrobiopterin biosynthesis</keyword>
<evidence type="ECO:0000256" key="1">
    <source>
        <dbReference type="ARBA" id="ARBA00006484"/>
    </source>
</evidence>